<accession>A0AAV1AMI7</accession>
<dbReference type="AlphaFoldDB" id="A0AAV1AMI7"/>
<dbReference type="Proteomes" id="UP001157006">
    <property type="component" value="Chromosome 4"/>
</dbReference>
<keyword evidence="2" id="KW-1185">Reference proteome</keyword>
<evidence type="ECO:0000313" key="2">
    <source>
        <dbReference type="Proteomes" id="UP001157006"/>
    </source>
</evidence>
<sequence length="85" mass="9587">MKTITIITEEYHLYVTHLLSQPDIIDESILSLEFDDEVVVDAGADLGVNETIVDDDMAEVGVNEDVMHEGFNLGVNKMLWMKEMT</sequence>
<name>A0AAV1AMI7_VICFA</name>
<gene>
    <name evidence="1" type="ORF">VFH_IV190520</name>
</gene>
<reference evidence="1 2" key="1">
    <citation type="submission" date="2023-01" db="EMBL/GenBank/DDBJ databases">
        <authorList>
            <person name="Kreplak J."/>
        </authorList>
    </citation>
    <scope>NUCLEOTIDE SEQUENCE [LARGE SCALE GENOMIC DNA]</scope>
</reference>
<proteinExistence type="predicted"/>
<protein>
    <submittedName>
        <fullName evidence="1">Uncharacterized protein</fullName>
    </submittedName>
</protein>
<evidence type="ECO:0000313" key="1">
    <source>
        <dbReference type="EMBL" id="CAI8610608.1"/>
    </source>
</evidence>
<dbReference type="EMBL" id="OX451739">
    <property type="protein sequence ID" value="CAI8610608.1"/>
    <property type="molecule type" value="Genomic_DNA"/>
</dbReference>
<organism evidence="1 2">
    <name type="scientific">Vicia faba</name>
    <name type="common">Broad bean</name>
    <name type="synonym">Faba vulgaris</name>
    <dbReference type="NCBI Taxonomy" id="3906"/>
    <lineage>
        <taxon>Eukaryota</taxon>
        <taxon>Viridiplantae</taxon>
        <taxon>Streptophyta</taxon>
        <taxon>Embryophyta</taxon>
        <taxon>Tracheophyta</taxon>
        <taxon>Spermatophyta</taxon>
        <taxon>Magnoliopsida</taxon>
        <taxon>eudicotyledons</taxon>
        <taxon>Gunneridae</taxon>
        <taxon>Pentapetalae</taxon>
        <taxon>rosids</taxon>
        <taxon>fabids</taxon>
        <taxon>Fabales</taxon>
        <taxon>Fabaceae</taxon>
        <taxon>Papilionoideae</taxon>
        <taxon>50 kb inversion clade</taxon>
        <taxon>NPAAA clade</taxon>
        <taxon>Hologalegina</taxon>
        <taxon>IRL clade</taxon>
        <taxon>Fabeae</taxon>
        <taxon>Vicia</taxon>
    </lineage>
</organism>